<dbReference type="PIRSF" id="PIRSF004486">
    <property type="entry name" value="MraW"/>
    <property type="match status" value="1"/>
</dbReference>
<keyword evidence="3 6" id="KW-0489">Methyltransferase</keyword>
<evidence type="ECO:0000256" key="4">
    <source>
        <dbReference type="ARBA" id="ARBA00022679"/>
    </source>
</evidence>
<dbReference type="Gene3D" id="1.10.150.170">
    <property type="entry name" value="Putative methyltransferase TM0872, insert domain"/>
    <property type="match status" value="1"/>
</dbReference>
<dbReference type="EMBL" id="ABIY02000089">
    <property type="protein sequence ID" value="EDV00746.1"/>
    <property type="molecule type" value="Genomic_DNA"/>
</dbReference>
<evidence type="ECO:0000256" key="1">
    <source>
        <dbReference type="ARBA" id="ARBA00010396"/>
    </source>
</evidence>
<evidence type="ECO:0000256" key="3">
    <source>
        <dbReference type="ARBA" id="ARBA00022603"/>
    </source>
</evidence>
<dbReference type="GO" id="GO:0005737">
    <property type="term" value="C:cytoplasm"/>
    <property type="evidence" value="ECO:0007669"/>
    <property type="project" value="UniProtKB-SubCell"/>
</dbReference>
<keyword evidence="6" id="KW-0963">Cytoplasm</keyword>
<keyword evidence="4 6" id="KW-0808">Transferase</keyword>
<dbReference type="FunFam" id="1.10.150.170:FF:000003">
    <property type="entry name" value="Ribosomal RNA small subunit methyltransferase H"/>
    <property type="match status" value="1"/>
</dbReference>
<comment type="function">
    <text evidence="6">Specifically methylates the N4 position of cytidine in position 1402 (C1402) of 16S rRNA.</text>
</comment>
<dbReference type="SUPFAM" id="SSF53335">
    <property type="entry name" value="S-adenosyl-L-methionine-dependent methyltransferases"/>
    <property type="match status" value="1"/>
</dbReference>
<dbReference type="GO" id="GO:0070475">
    <property type="term" value="P:rRNA base methylation"/>
    <property type="evidence" value="ECO:0007669"/>
    <property type="project" value="UniProtKB-UniRule"/>
</dbReference>
<dbReference type="InterPro" id="IPR023397">
    <property type="entry name" value="SAM-dep_MeTrfase_MraW_recog"/>
</dbReference>
<dbReference type="PANTHER" id="PTHR11265">
    <property type="entry name" value="S-ADENOSYL-METHYLTRANSFERASE MRAW"/>
    <property type="match status" value="1"/>
</dbReference>
<evidence type="ECO:0000313" key="8">
    <source>
        <dbReference type="Proteomes" id="UP000003146"/>
    </source>
</evidence>
<keyword evidence="2 6" id="KW-0698">rRNA processing</keyword>
<dbReference type="GO" id="GO:0071424">
    <property type="term" value="F:rRNA (cytosine-N4-)-methyltransferase activity"/>
    <property type="evidence" value="ECO:0007669"/>
    <property type="project" value="UniProtKB-UniRule"/>
</dbReference>
<feature type="binding site" evidence="6">
    <location>
        <position position="59"/>
    </location>
    <ligand>
        <name>S-adenosyl-L-methionine</name>
        <dbReference type="ChEBI" id="CHEBI:59789"/>
    </ligand>
</feature>
<organism evidence="7 8">
    <name type="scientific">Phocaeicola coprocola DSM 17136</name>
    <dbReference type="NCBI Taxonomy" id="470145"/>
    <lineage>
        <taxon>Bacteria</taxon>
        <taxon>Pseudomonadati</taxon>
        <taxon>Bacteroidota</taxon>
        <taxon>Bacteroidia</taxon>
        <taxon>Bacteroidales</taxon>
        <taxon>Bacteroidaceae</taxon>
        <taxon>Phocaeicola</taxon>
    </lineage>
</organism>
<name>B3JJZ0_9BACT</name>
<feature type="binding site" evidence="6">
    <location>
        <begin position="39"/>
        <end position="41"/>
    </location>
    <ligand>
        <name>S-adenosyl-L-methionine</name>
        <dbReference type="ChEBI" id="CHEBI:59789"/>
    </ligand>
</feature>
<gene>
    <name evidence="6" type="primary">rsmH</name>
    <name evidence="7" type="synonym">mraW</name>
    <name evidence="7" type="ORF">BACCOP_02214</name>
</gene>
<sequence length="306" mass="35080">MIMNESEQTYHIPVLLNESIDGMNLHPAGIYADMTFGGGGHSKEILRRMDKNSHLYSFDQDEDAEKNIVDDSRFTFVRSNFRYLHNFLRYYGVEEADAILADLGVSSHHFDDSERGFSFRFDGKLDMRMNKRAGMTAADIVNNYEEERLANVFYLYGELKNSRKLASVLVKARAQKQIVTIGDFLEIIKPLFGKEREKKELAKVFQALRIEVNQEMEALKEMLYAATEALKPGGRLVIITYHSLEDRIVKNLIKTGNVEGKVEQDFFGNVQTPFRAVNNKVIVPSDEEIARNPRSRSAKLRIAEKK</sequence>
<dbReference type="SUPFAM" id="SSF81799">
    <property type="entry name" value="Putative methyltransferase TM0872, insert domain"/>
    <property type="match status" value="1"/>
</dbReference>
<evidence type="ECO:0000256" key="5">
    <source>
        <dbReference type="ARBA" id="ARBA00022691"/>
    </source>
</evidence>
<comment type="caution">
    <text evidence="7">The sequence shown here is derived from an EMBL/GenBank/DDBJ whole genome shotgun (WGS) entry which is preliminary data.</text>
</comment>
<dbReference type="Proteomes" id="UP000003146">
    <property type="component" value="Unassembled WGS sequence"/>
</dbReference>
<proteinExistence type="inferred from homology"/>
<dbReference type="PANTHER" id="PTHR11265:SF0">
    <property type="entry name" value="12S RRNA N4-METHYLCYTIDINE METHYLTRANSFERASE"/>
    <property type="match status" value="1"/>
</dbReference>
<dbReference type="InterPro" id="IPR002903">
    <property type="entry name" value="RsmH"/>
</dbReference>
<dbReference type="HOGENOM" id="CLU_038422_2_0_10"/>
<dbReference type="eggNOG" id="COG0275">
    <property type="taxonomic scope" value="Bacteria"/>
</dbReference>
<dbReference type="HAMAP" id="MF_01007">
    <property type="entry name" value="16SrRNA_methyltr_H"/>
    <property type="match status" value="1"/>
</dbReference>
<feature type="binding site" evidence="6">
    <location>
        <position position="102"/>
    </location>
    <ligand>
        <name>S-adenosyl-L-methionine</name>
        <dbReference type="ChEBI" id="CHEBI:59789"/>
    </ligand>
</feature>
<dbReference type="Pfam" id="PF01795">
    <property type="entry name" value="Methyltransf_5"/>
    <property type="match status" value="1"/>
</dbReference>
<dbReference type="EC" id="2.1.1.199" evidence="6"/>
<feature type="binding site" evidence="6">
    <location>
        <position position="109"/>
    </location>
    <ligand>
        <name>S-adenosyl-L-methionine</name>
        <dbReference type="ChEBI" id="CHEBI:59789"/>
    </ligand>
</feature>
<keyword evidence="5 6" id="KW-0949">S-adenosyl-L-methionine</keyword>
<dbReference type="NCBIfam" id="TIGR00006">
    <property type="entry name" value="16S rRNA (cytosine(1402)-N(4))-methyltransferase RsmH"/>
    <property type="match status" value="1"/>
</dbReference>
<reference evidence="7 8" key="2">
    <citation type="submission" date="2008-04" db="EMBL/GenBank/DDBJ databases">
        <authorList>
            <person name="Fulton L."/>
            <person name="Clifton S."/>
            <person name="Fulton B."/>
            <person name="Xu J."/>
            <person name="Minx P."/>
            <person name="Pepin K.H."/>
            <person name="Johnson M."/>
            <person name="Thiruvilangam P."/>
            <person name="Bhonagiri V."/>
            <person name="Nash W.E."/>
            <person name="Mardis E.R."/>
            <person name="Wilson R.K."/>
        </authorList>
    </citation>
    <scope>NUCLEOTIDE SEQUENCE [LARGE SCALE GENOMIC DNA]</scope>
    <source>
        <strain evidence="7 8">DSM 17136</strain>
    </source>
</reference>
<accession>B3JJZ0</accession>
<dbReference type="Gene3D" id="3.40.50.150">
    <property type="entry name" value="Vaccinia Virus protein VP39"/>
    <property type="match status" value="1"/>
</dbReference>
<comment type="subcellular location">
    <subcellularLocation>
        <location evidence="6">Cytoplasm</location>
    </subcellularLocation>
</comment>
<dbReference type="STRING" id="470145.BACCOP_02214"/>
<protein>
    <recommendedName>
        <fullName evidence="6">Ribosomal RNA small subunit methyltransferase H</fullName>
        <ecNumber evidence="6">2.1.1.199</ecNumber>
    </recommendedName>
    <alternativeName>
        <fullName evidence="6">16S rRNA m(4)C1402 methyltransferase</fullName>
    </alternativeName>
    <alternativeName>
        <fullName evidence="6">rRNA (cytosine-N(4)-)-methyltransferase RsmH</fullName>
    </alternativeName>
</protein>
<comment type="similarity">
    <text evidence="1 6">Belongs to the methyltransferase superfamily. RsmH family.</text>
</comment>
<evidence type="ECO:0000256" key="2">
    <source>
        <dbReference type="ARBA" id="ARBA00022552"/>
    </source>
</evidence>
<reference evidence="7 8" key="1">
    <citation type="submission" date="2008-04" db="EMBL/GenBank/DDBJ databases">
        <title>Draft genome sequence of Bacteroides coprocola (DSM 17136).</title>
        <authorList>
            <person name="Sudarsanam P."/>
            <person name="Ley R."/>
            <person name="Guruge J."/>
            <person name="Turnbaugh P.J."/>
            <person name="Mahowald M."/>
            <person name="Liep D."/>
            <person name="Gordon J."/>
        </authorList>
    </citation>
    <scope>NUCLEOTIDE SEQUENCE [LARGE SCALE GENOMIC DNA]</scope>
    <source>
        <strain evidence="7 8">DSM 17136</strain>
    </source>
</reference>
<comment type="catalytic activity">
    <reaction evidence="6">
        <text>cytidine(1402) in 16S rRNA + S-adenosyl-L-methionine = N(4)-methylcytidine(1402) in 16S rRNA + S-adenosyl-L-homocysteine + H(+)</text>
        <dbReference type="Rhea" id="RHEA:42928"/>
        <dbReference type="Rhea" id="RHEA-COMP:10286"/>
        <dbReference type="Rhea" id="RHEA-COMP:10287"/>
        <dbReference type="ChEBI" id="CHEBI:15378"/>
        <dbReference type="ChEBI" id="CHEBI:57856"/>
        <dbReference type="ChEBI" id="CHEBI:59789"/>
        <dbReference type="ChEBI" id="CHEBI:74506"/>
        <dbReference type="ChEBI" id="CHEBI:82748"/>
        <dbReference type="EC" id="2.1.1.199"/>
    </reaction>
</comment>
<dbReference type="AlphaFoldDB" id="B3JJZ0"/>
<dbReference type="InterPro" id="IPR029063">
    <property type="entry name" value="SAM-dependent_MTases_sf"/>
</dbReference>
<feature type="binding site" evidence="6">
    <location>
        <position position="81"/>
    </location>
    <ligand>
        <name>S-adenosyl-L-methionine</name>
        <dbReference type="ChEBI" id="CHEBI:59789"/>
    </ligand>
</feature>
<evidence type="ECO:0000313" key="7">
    <source>
        <dbReference type="EMBL" id="EDV00746.1"/>
    </source>
</evidence>
<evidence type="ECO:0000256" key="6">
    <source>
        <dbReference type="HAMAP-Rule" id="MF_01007"/>
    </source>
</evidence>